<accession>A0A1Y2GP57</accession>
<feature type="compositionally biased region" description="Low complexity" evidence="1">
    <location>
        <begin position="31"/>
        <end position="97"/>
    </location>
</feature>
<feature type="compositionally biased region" description="Polar residues" evidence="1">
    <location>
        <begin position="310"/>
        <end position="333"/>
    </location>
</feature>
<feature type="region of interest" description="Disordered" evidence="1">
    <location>
        <begin position="136"/>
        <end position="155"/>
    </location>
</feature>
<feature type="compositionally biased region" description="Low complexity" evidence="1">
    <location>
        <begin position="334"/>
        <end position="345"/>
    </location>
</feature>
<name>A0A1Y2GP57_9FUNG</name>
<gene>
    <name evidence="2" type="ORF">BCR41DRAFT_355438</name>
</gene>
<feature type="compositionally biased region" description="Polar residues" evidence="1">
    <location>
        <begin position="98"/>
        <end position="107"/>
    </location>
</feature>
<dbReference type="InParanoid" id="A0A1Y2GP57"/>
<feature type="region of interest" description="Disordered" evidence="1">
    <location>
        <begin position="263"/>
        <end position="351"/>
    </location>
</feature>
<feature type="compositionally biased region" description="Basic and acidic residues" evidence="1">
    <location>
        <begin position="395"/>
        <end position="415"/>
    </location>
</feature>
<evidence type="ECO:0000256" key="1">
    <source>
        <dbReference type="SAM" id="MobiDB-lite"/>
    </source>
</evidence>
<evidence type="ECO:0000313" key="2">
    <source>
        <dbReference type="EMBL" id="ORZ13322.1"/>
    </source>
</evidence>
<feature type="region of interest" description="Disordered" evidence="1">
    <location>
        <begin position="369"/>
        <end position="461"/>
    </location>
</feature>
<reference evidence="2 3" key="1">
    <citation type="submission" date="2016-07" db="EMBL/GenBank/DDBJ databases">
        <title>Pervasive Adenine N6-methylation of Active Genes in Fungi.</title>
        <authorList>
            <consortium name="DOE Joint Genome Institute"/>
            <person name="Mondo S.J."/>
            <person name="Dannebaum R.O."/>
            <person name="Kuo R.C."/>
            <person name="Labutti K."/>
            <person name="Haridas S."/>
            <person name="Kuo A."/>
            <person name="Salamov A."/>
            <person name="Ahrendt S.R."/>
            <person name="Lipzen A."/>
            <person name="Sullivan W."/>
            <person name="Andreopoulos W.B."/>
            <person name="Clum A."/>
            <person name="Lindquist E."/>
            <person name="Daum C."/>
            <person name="Ramamoorthy G.K."/>
            <person name="Gryganskyi A."/>
            <person name="Culley D."/>
            <person name="Magnuson J.K."/>
            <person name="James T.Y."/>
            <person name="O'Malley M.A."/>
            <person name="Stajich J.E."/>
            <person name="Spatafora J.W."/>
            <person name="Visel A."/>
            <person name="Grigoriev I.V."/>
        </authorList>
    </citation>
    <scope>NUCLEOTIDE SEQUENCE [LARGE SCALE GENOMIC DNA]</scope>
    <source>
        <strain evidence="2 3">NRRL 3116</strain>
    </source>
</reference>
<dbReference type="EMBL" id="MCFF01000023">
    <property type="protein sequence ID" value="ORZ13322.1"/>
    <property type="molecule type" value="Genomic_DNA"/>
</dbReference>
<feature type="region of interest" description="Disordered" evidence="1">
    <location>
        <begin position="15"/>
        <end position="120"/>
    </location>
</feature>
<evidence type="ECO:0000313" key="3">
    <source>
        <dbReference type="Proteomes" id="UP000193648"/>
    </source>
</evidence>
<comment type="caution">
    <text evidence="2">The sequence shown here is derived from an EMBL/GenBank/DDBJ whole genome shotgun (WGS) entry which is preliminary data.</text>
</comment>
<keyword evidence="3" id="KW-1185">Reference proteome</keyword>
<dbReference type="OrthoDB" id="2445767at2759"/>
<feature type="compositionally biased region" description="Low complexity" evidence="1">
    <location>
        <begin position="264"/>
        <end position="288"/>
    </location>
</feature>
<feature type="compositionally biased region" description="Acidic residues" evidence="1">
    <location>
        <begin position="425"/>
        <end position="434"/>
    </location>
</feature>
<protein>
    <submittedName>
        <fullName evidence="2">Uncharacterized protein</fullName>
    </submittedName>
</protein>
<dbReference type="AlphaFoldDB" id="A0A1Y2GP57"/>
<feature type="compositionally biased region" description="Low complexity" evidence="1">
    <location>
        <begin position="295"/>
        <end position="309"/>
    </location>
</feature>
<dbReference type="Proteomes" id="UP000193648">
    <property type="component" value="Unassembled WGS sequence"/>
</dbReference>
<sequence length="554" mass="62656">MATASVPFEQRFVRRARAFDSHQGIHHGDPQEQQQQQNIQQYELLQEQASNQQHQEQSQNLPQAQQQTNQTQSQSESLPPLSSISASSSSVDPSVSSTNLAPTTDNHGPSGGSTRGYGHNFSKEEETYLAVQLADPKNASVLNGPPERHTGDKRKPEIREKILKAFNEAFSTADKPMRVLDWQLKNKIMNMRRLWNEVHRVVISAHSPSSESFKEKIIQKCHFYYIMEDTWSKPILGVNRKGTKNNKTNEILQPRASYYRSNENNAQNNQTSPQNNQTNFQNKKTSTQSNQIGARNNRVSSQSRVSSQNTRAGNRDNGTSSQSNENNVLNNRPSSQSNEASVQSSGFSSQDIQSNAYWAQNKEEMAHDNGANAQGDEESVQGDKERAPDNGAKAQDSKERAQDNETRTQDNDTRAQDNGTRLQDNDGEASEESQESDREASRQNTSRGLAQLNRASKRRREDFNEAFRAAKLELKQKKIEADIENRRAKTAAKIERKKIKAQADSDEKKARTKAMLMRLETILKRTEIDRLMALADLESHQQQKEKDEFCPELI</sequence>
<dbReference type="GeneID" id="33566324"/>
<proteinExistence type="predicted"/>
<dbReference type="RefSeq" id="XP_021880403.1">
    <property type="nucleotide sequence ID" value="XM_022024480.1"/>
</dbReference>
<organism evidence="2 3">
    <name type="scientific">Lobosporangium transversale</name>
    <dbReference type="NCBI Taxonomy" id="64571"/>
    <lineage>
        <taxon>Eukaryota</taxon>
        <taxon>Fungi</taxon>
        <taxon>Fungi incertae sedis</taxon>
        <taxon>Mucoromycota</taxon>
        <taxon>Mortierellomycotina</taxon>
        <taxon>Mortierellomycetes</taxon>
        <taxon>Mortierellales</taxon>
        <taxon>Mortierellaceae</taxon>
        <taxon>Lobosporangium</taxon>
    </lineage>
</organism>
<feature type="compositionally biased region" description="Basic and acidic residues" evidence="1">
    <location>
        <begin position="146"/>
        <end position="155"/>
    </location>
</feature>